<feature type="region of interest" description="Disordered" evidence="1">
    <location>
        <begin position="78"/>
        <end position="103"/>
    </location>
</feature>
<accession>A0AAQ3MFV5</accession>
<evidence type="ECO:0000313" key="2">
    <source>
        <dbReference type="EMBL" id="WVY90429.1"/>
    </source>
</evidence>
<dbReference type="EMBL" id="CP144690">
    <property type="protein sequence ID" value="WVY90429.1"/>
    <property type="molecule type" value="Genomic_DNA"/>
</dbReference>
<keyword evidence="3" id="KW-1185">Reference proteome</keyword>
<sequence length="103" mass="11521">MVDSSWNNLGRQDDNIRCFSVYAIKNDIPTNWLQVIKDHMIKGGFNQARTLLYGVLISKILILQGVDVNGEKKLSCDRSNVSSGSSLALNGDRTNFIPETDFE</sequence>
<reference evidence="2 3" key="1">
    <citation type="journal article" date="2023" name="Life. Sci Alliance">
        <title>Evolutionary insights into 3D genome organization and epigenetic landscape of Vigna mungo.</title>
        <authorList>
            <person name="Junaid A."/>
            <person name="Singh B."/>
            <person name="Bhatia S."/>
        </authorList>
    </citation>
    <scope>NUCLEOTIDE SEQUENCE [LARGE SCALE GENOMIC DNA]</scope>
    <source>
        <strain evidence="2">Urdbean</strain>
    </source>
</reference>
<proteinExistence type="predicted"/>
<evidence type="ECO:0000256" key="1">
    <source>
        <dbReference type="SAM" id="MobiDB-lite"/>
    </source>
</evidence>
<feature type="compositionally biased region" description="Polar residues" evidence="1">
    <location>
        <begin position="78"/>
        <end position="88"/>
    </location>
</feature>
<protein>
    <submittedName>
        <fullName evidence="2">Uncharacterized protein</fullName>
    </submittedName>
</protein>
<dbReference type="Proteomes" id="UP001374535">
    <property type="component" value="Chromosome 11"/>
</dbReference>
<evidence type="ECO:0000313" key="3">
    <source>
        <dbReference type="Proteomes" id="UP001374535"/>
    </source>
</evidence>
<dbReference type="AlphaFoldDB" id="A0AAQ3MFV5"/>
<gene>
    <name evidence="2" type="ORF">V8G54_035943</name>
</gene>
<organism evidence="2 3">
    <name type="scientific">Vigna mungo</name>
    <name type="common">Black gram</name>
    <name type="synonym">Phaseolus mungo</name>
    <dbReference type="NCBI Taxonomy" id="3915"/>
    <lineage>
        <taxon>Eukaryota</taxon>
        <taxon>Viridiplantae</taxon>
        <taxon>Streptophyta</taxon>
        <taxon>Embryophyta</taxon>
        <taxon>Tracheophyta</taxon>
        <taxon>Spermatophyta</taxon>
        <taxon>Magnoliopsida</taxon>
        <taxon>eudicotyledons</taxon>
        <taxon>Gunneridae</taxon>
        <taxon>Pentapetalae</taxon>
        <taxon>rosids</taxon>
        <taxon>fabids</taxon>
        <taxon>Fabales</taxon>
        <taxon>Fabaceae</taxon>
        <taxon>Papilionoideae</taxon>
        <taxon>50 kb inversion clade</taxon>
        <taxon>NPAAA clade</taxon>
        <taxon>indigoferoid/millettioid clade</taxon>
        <taxon>Phaseoleae</taxon>
        <taxon>Vigna</taxon>
    </lineage>
</organism>
<name>A0AAQ3MFV5_VIGMU</name>